<organism evidence="10 11">
    <name type="scientific">Actinomadura vinacea</name>
    <dbReference type="NCBI Taxonomy" id="115336"/>
    <lineage>
        <taxon>Bacteria</taxon>
        <taxon>Bacillati</taxon>
        <taxon>Actinomycetota</taxon>
        <taxon>Actinomycetes</taxon>
        <taxon>Streptosporangiales</taxon>
        <taxon>Thermomonosporaceae</taxon>
        <taxon>Actinomadura</taxon>
    </lineage>
</organism>
<dbReference type="InterPro" id="IPR018934">
    <property type="entry name" value="RIO_dom"/>
</dbReference>
<dbReference type="EC" id="2.7.11.1" evidence="1"/>
<accession>A0ABP5WSN4</accession>
<keyword evidence="2" id="KW-0723">Serine/threonine-protein kinase</keyword>
<sequence length="267" mass="29259">MRQALPEPELAAAIRPYTGDLVDVRAAQHGDDADVTAVVTGATGAWFVKAVRNRPGGRRDSLVREGLVNPAIVPLAPAVRWQVENPAWVVLGFDVIEARPTGFEPGSPDLPALIDVVERIGDLDLPEVARDWPETRWDRFAGQDAAHFQGETLIHADLHPHNVLVNDDRTWVIDWSWPTRGAAFIDPALLVVQLIAAGHDAKAAETWMSGCRAWKAADPFAVDAFAAATLRMWRERVERNPDTGWLKAMATAAQEWAGHRGLTPSGR</sequence>
<keyword evidence="4" id="KW-0547">Nucleotide-binding</keyword>
<dbReference type="Pfam" id="PF01163">
    <property type="entry name" value="RIO1"/>
    <property type="match status" value="1"/>
</dbReference>
<dbReference type="Gene3D" id="3.90.1200.10">
    <property type="match status" value="1"/>
</dbReference>
<evidence type="ECO:0000256" key="4">
    <source>
        <dbReference type="ARBA" id="ARBA00022741"/>
    </source>
</evidence>
<evidence type="ECO:0000256" key="7">
    <source>
        <dbReference type="ARBA" id="ARBA00047899"/>
    </source>
</evidence>
<protein>
    <recommendedName>
        <fullName evidence="1">non-specific serine/threonine protein kinase</fullName>
        <ecNumber evidence="1">2.7.11.1</ecNumber>
    </recommendedName>
</protein>
<dbReference type="Proteomes" id="UP001501231">
    <property type="component" value="Unassembled WGS sequence"/>
</dbReference>
<evidence type="ECO:0000313" key="10">
    <source>
        <dbReference type="EMBL" id="GAA2432051.1"/>
    </source>
</evidence>
<evidence type="ECO:0000256" key="5">
    <source>
        <dbReference type="ARBA" id="ARBA00022777"/>
    </source>
</evidence>
<comment type="caution">
    <text evidence="10">The sequence shown here is derived from an EMBL/GenBank/DDBJ whole genome shotgun (WGS) entry which is preliminary data.</text>
</comment>
<keyword evidence="6" id="KW-0067">ATP-binding</keyword>
<evidence type="ECO:0000313" key="11">
    <source>
        <dbReference type="Proteomes" id="UP001501231"/>
    </source>
</evidence>
<dbReference type="EMBL" id="BAAARW010000020">
    <property type="protein sequence ID" value="GAA2432051.1"/>
    <property type="molecule type" value="Genomic_DNA"/>
</dbReference>
<evidence type="ECO:0000256" key="1">
    <source>
        <dbReference type="ARBA" id="ARBA00012513"/>
    </source>
</evidence>
<keyword evidence="11" id="KW-1185">Reference proteome</keyword>
<keyword evidence="5" id="KW-0418">Kinase</keyword>
<evidence type="ECO:0000256" key="3">
    <source>
        <dbReference type="ARBA" id="ARBA00022679"/>
    </source>
</evidence>
<name>A0ABP5WSN4_9ACTN</name>
<dbReference type="SUPFAM" id="SSF56112">
    <property type="entry name" value="Protein kinase-like (PK-like)"/>
    <property type="match status" value="1"/>
</dbReference>
<evidence type="ECO:0000256" key="8">
    <source>
        <dbReference type="ARBA" id="ARBA00048679"/>
    </source>
</evidence>
<dbReference type="InterPro" id="IPR011009">
    <property type="entry name" value="Kinase-like_dom_sf"/>
</dbReference>
<comment type="catalytic activity">
    <reaction evidence="8">
        <text>L-seryl-[protein] + ATP = O-phospho-L-seryl-[protein] + ADP + H(+)</text>
        <dbReference type="Rhea" id="RHEA:17989"/>
        <dbReference type="Rhea" id="RHEA-COMP:9863"/>
        <dbReference type="Rhea" id="RHEA-COMP:11604"/>
        <dbReference type="ChEBI" id="CHEBI:15378"/>
        <dbReference type="ChEBI" id="CHEBI:29999"/>
        <dbReference type="ChEBI" id="CHEBI:30616"/>
        <dbReference type="ChEBI" id="CHEBI:83421"/>
        <dbReference type="ChEBI" id="CHEBI:456216"/>
        <dbReference type="EC" id="2.7.11.1"/>
    </reaction>
</comment>
<keyword evidence="3" id="KW-0808">Transferase</keyword>
<evidence type="ECO:0000256" key="6">
    <source>
        <dbReference type="ARBA" id="ARBA00022840"/>
    </source>
</evidence>
<reference evidence="11" key="1">
    <citation type="journal article" date="2019" name="Int. J. Syst. Evol. Microbiol.">
        <title>The Global Catalogue of Microorganisms (GCM) 10K type strain sequencing project: providing services to taxonomists for standard genome sequencing and annotation.</title>
        <authorList>
            <consortium name="The Broad Institute Genomics Platform"/>
            <consortium name="The Broad Institute Genome Sequencing Center for Infectious Disease"/>
            <person name="Wu L."/>
            <person name="Ma J."/>
        </authorList>
    </citation>
    <scope>NUCLEOTIDE SEQUENCE [LARGE SCALE GENOMIC DNA]</scope>
    <source>
        <strain evidence="11">JCM 3325</strain>
    </source>
</reference>
<proteinExistence type="predicted"/>
<comment type="catalytic activity">
    <reaction evidence="7">
        <text>L-threonyl-[protein] + ATP = O-phospho-L-threonyl-[protein] + ADP + H(+)</text>
        <dbReference type="Rhea" id="RHEA:46608"/>
        <dbReference type="Rhea" id="RHEA-COMP:11060"/>
        <dbReference type="Rhea" id="RHEA-COMP:11605"/>
        <dbReference type="ChEBI" id="CHEBI:15378"/>
        <dbReference type="ChEBI" id="CHEBI:30013"/>
        <dbReference type="ChEBI" id="CHEBI:30616"/>
        <dbReference type="ChEBI" id="CHEBI:61977"/>
        <dbReference type="ChEBI" id="CHEBI:456216"/>
        <dbReference type="EC" id="2.7.11.1"/>
    </reaction>
</comment>
<gene>
    <name evidence="10" type="ORF">GCM10010191_52460</name>
</gene>
<evidence type="ECO:0000259" key="9">
    <source>
        <dbReference type="Pfam" id="PF01163"/>
    </source>
</evidence>
<feature type="domain" description="RIO-type" evidence="9">
    <location>
        <begin position="143"/>
        <end position="176"/>
    </location>
</feature>
<evidence type="ECO:0000256" key="2">
    <source>
        <dbReference type="ARBA" id="ARBA00022527"/>
    </source>
</evidence>